<evidence type="ECO:0000256" key="5">
    <source>
        <dbReference type="ARBA" id="ARBA00022842"/>
    </source>
</evidence>
<feature type="domain" description="Magnesium transporter MgtE intracellular" evidence="9">
    <location>
        <begin position="34"/>
        <end position="137"/>
    </location>
</feature>
<evidence type="ECO:0000256" key="6">
    <source>
        <dbReference type="ARBA" id="ARBA00022989"/>
    </source>
</evidence>
<dbReference type="Proteomes" id="UP000324760">
    <property type="component" value="Chromosome"/>
</dbReference>
<comment type="similarity">
    <text evidence="2">Belongs to the SLC41A transporter family.</text>
</comment>
<dbReference type="GO" id="GO:0016020">
    <property type="term" value="C:membrane"/>
    <property type="evidence" value="ECO:0007669"/>
    <property type="project" value="UniProtKB-SubCell"/>
</dbReference>
<dbReference type="Gene3D" id="1.20.50.50">
    <property type="match status" value="1"/>
</dbReference>
<evidence type="ECO:0000256" key="4">
    <source>
        <dbReference type="ARBA" id="ARBA00022692"/>
    </source>
</evidence>
<evidence type="ECO:0000259" key="9">
    <source>
        <dbReference type="SMART" id="SM00924"/>
    </source>
</evidence>
<accession>A0A5P1RDZ1</accession>
<feature type="transmembrane region" description="Helical" evidence="8">
    <location>
        <begin position="285"/>
        <end position="305"/>
    </location>
</feature>
<comment type="subcellular location">
    <subcellularLocation>
        <location evidence="1">Membrane</location>
        <topology evidence="1">Multi-pass membrane protein</topology>
    </subcellularLocation>
</comment>
<dbReference type="SMART" id="SM00924">
    <property type="entry name" value="MgtE_N"/>
    <property type="match status" value="1"/>
</dbReference>
<dbReference type="Gene3D" id="3.10.580.10">
    <property type="entry name" value="CBS-domain"/>
    <property type="match status" value="1"/>
</dbReference>
<feature type="transmembrane region" description="Helical" evidence="8">
    <location>
        <begin position="311"/>
        <end position="338"/>
    </location>
</feature>
<dbReference type="InterPro" id="IPR036739">
    <property type="entry name" value="SLC41_membr_dom_sf"/>
</dbReference>
<dbReference type="Pfam" id="PF01769">
    <property type="entry name" value="MgtE"/>
    <property type="match status" value="1"/>
</dbReference>
<dbReference type="SUPFAM" id="SSF161093">
    <property type="entry name" value="MgtE membrane domain-like"/>
    <property type="match status" value="1"/>
</dbReference>
<keyword evidence="4 8" id="KW-0812">Transmembrane</keyword>
<dbReference type="InterPro" id="IPR006668">
    <property type="entry name" value="Mg_transptr_MgtE_intracell_dom"/>
</dbReference>
<evidence type="ECO:0000256" key="2">
    <source>
        <dbReference type="ARBA" id="ARBA00009749"/>
    </source>
</evidence>
<sequence length="450" mass="49167">MSEDLGKLVDQIAHMDPDHEGEEQKVIAVQTEALDERQLALLLEALPLEDRLQQWGRISDAQKPLVLVELKNDARLSILNNQSESELEGLFSELSPEELIECSDNLPDSLIDLALNQMDQKQRLHFESSNQFEENCIGRYADHELLVLPQNAKVFDAWRLLRREVPECTDALFLTDRVGRYAGTVPFEQLYGAPGHIPLAELIDEEAEALPGDTLLFDSVEVQEQSGYVLLPIIDAKGMLIGRMTFKDSVQILREKHEADMLAQAGLSEDEDLFSPIIKSSLRRATWLGINLLTAFLASWAIGLFEATLQQVVALAVLMPIVASMGGIAGSQTLTLIIRGIALGQISRGNLGPLMIKELWVGGLNGVFWSAVIGGIAYVWFSDVMIGVVIAVAIALNILAAAVSGVLIPVILDKFKIDPALSGSVILTTVTDVVGFVTFLGLGTLLLLNP</sequence>
<feature type="transmembrane region" description="Helical" evidence="8">
    <location>
        <begin position="386"/>
        <end position="412"/>
    </location>
</feature>
<feature type="transmembrane region" description="Helical" evidence="8">
    <location>
        <begin position="424"/>
        <end position="448"/>
    </location>
</feature>
<evidence type="ECO:0000313" key="11">
    <source>
        <dbReference type="Proteomes" id="UP000324760"/>
    </source>
</evidence>
<dbReference type="KEGG" id="ncu:F0U83_14690"/>
<reference evidence="10 11" key="1">
    <citation type="journal article" date="2019" name="Biochem. Eng. J.">
        <title>Metabolic engineering of the marine bacteria Neptunomonas concharum for the production of acetoin and meso-2,3-butanediol from acetate.</title>
        <authorList>
            <person name="Li W."/>
            <person name="Pu N."/>
            <person name="Liu C.-X."/>
            <person name="Yuan Q.-P."/>
            <person name="Li Z.-J."/>
        </authorList>
    </citation>
    <scope>NUCLEOTIDE SEQUENCE [LARGE SCALE GENOMIC DNA]</scope>
    <source>
        <strain evidence="10 11">JCM17730</strain>
    </source>
</reference>
<keyword evidence="7 8" id="KW-0472">Membrane</keyword>
<dbReference type="Gene3D" id="1.10.357.20">
    <property type="entry name" value="SLC41 divalent cation transporters, integral membrane domain"/>
    <property type="match status" value="1"/>
</dbReference>
<dbReference type="PANTHER" id="PTHR41394:SF5">
    <property type="entry name" value="SLC41A_MGTE INTEGRAL MEMBRANE DOMAIN-CONTAINING PROTEIN"/>
    <property type="match status" value="1"/>
</dbReference>
<dbReference type="InterPro" id="IPR046342">
    <property type="entry name" value="CBS_dom_sf"/>
</dbReference>
<keyword evidence="6 8" id="KW-1133">Transmembrane helix</keyword>
<keyword evidence="5" id="KW-0460">Magnesium</keyword>
<proteinExistence type="inferred from homology"/>
<dbReference type="SUPFAM" id="SSF54631">
    <property type="entry name" value="CBS-domain pair"/>
    <property type="match status" value="1"/>
</dbReference>
<dbReference type="GO" id="GO:0008324">
    <property type="term" value="F:monoatomic cation transmembrane transporter activity"/>
    <property type="evidence" value="ECO:0007669"/>
    <property type="project" value="InterPro"/>
</dbReference>
<keyword evidence="11" id="KW-1185">Reference proteome</keyword>
<keyword evidence="3" id="KW-0813">Transport</keyword>
<evidence type="ECO:0000313" key="10">
    <source>
        <dbReference type="EMBL" id="QEQ97864.1"/>
    </source>
</evidence>
<name>A0A5P1RDZ1_9GAMM</name>
<feature type="transmembrane region" description="Helical" evidence="8">
    <location>
        <begin position="359"/>
        <end position="380"/>
    </location>
</feature>
<dbReference type="RefSeq" id="WP_138987980.1">
    <property type="nucleotide sequence ID" value="NZ_CP043869.1"/>
</dbReference>
<dbReference type="OrthoDB" id="9790355at2"/>
<organism evidence="10 11">
    <name type="scientific">Neptunomonas concharum</name>
    <dbReference type="NCBI Taxonomy" id="1031538"/>
    <lineage>
        <taxon>Bacteria</taxon>
        <taxon>Pseudomonadati</taxon>
        <taxon>Pseudomonadota</taxon>
        <taxon>Gammaproteobacteria</taxon>
        <taxon>Oceanospirillales</taxon>
        <taxon>Oceanospirillaceae</taxon>
        <taxon>Neptunomonas</taxon>
    </lineage>
</organism>
<dbReference type="SUPFAM" id="SSF158791">
    <property type="entry name" value="MgtE N-terminal domain-like"/>
    <property type="match status" value="1"/>
</dbReference>
<dbReference type="InterPro" id="IPR006667">
    <property type="entry name" value="SLC41_membr_dom"/>
</dbReference>
<evidence type="ECO:0000256" key="1">
    <source>
        <dbReference type="ARBA" id="ARBA00004141"/>
    </source>
</evidence>
<dbReference type="PANTHER" id="PTHR41394">
    <property type="entry name" value="MAGNESIUM TRANSPORTER MGTE"/>
    <property type="match status" value="1"/>
</dbReference>
<evidence type="ECO:0000256" key="8">
    <source>
        <dbReference type="SAM" id="Phobius"/>
    </source>
</evidence>
<dbReference type="AlphaFoldDB" id="A0A5P1RDZ1"/>
<dbReference type="Pfam" id="PF03448">
    <property type="entry name" value="MgtE_N"/>
    <property type="match status" value="1"/>
</dbReference>
<gene>
    <name evidence="10" type="ORF">F0U83_14690</name>
</gene>
<protein>
    <submittedName>
        <fullName evidence="10">Magnesium transporter</fullName>
    </submittedName>
</protein>
<evidence type="ECO:0000256" key="7">
    <source>
        <dbReference type="ARBA" id="ARBA00023136"/>
    </source>
</evidence>
<evidence type="ECO:0000256" key="3">
    <source>
        <dbReference type="ARBA" id="ARBA00022448"/>
    </source>
</evidence>
<dbReference type="EMBL" id="CP043869">
    <property type="protein sequence ID" value="QEQ97864.1"/>
    <property type="molecule type" value="Genomic_DNA"/>
</dbReference>